<proteinExistence type="predicted"/>
<keyword evidence="2" id="KW-1185">Reference proteome</keyword>
<evidence type="ECO:0000313" key="2">
    <source>
        <dbReference type="Proteomes" id="UP000053573"/>
    </source>
</evidence>
<accession>A0A0H1BC09</accession>
<dbReference type="EMBL" id="LDEV01002576">
    <property type="protein sequence ID" value="KLJ08562.1"/>
    <property type="molecule type" value="Genomic_DNA"/>
</dbReference>
<reference evidence="2" key="1">
    <citation type="journal article" date="2015" name="PLoS Genet.">
        <title>The dynamic genome and transcriptome of the human fungal pathogen Blastomyces and close relative Emmonsia.</title>
        <authorList>
            <person name="Munoz J.F."/>
            <person name="Gauthier G.M."/>
            <person name="Desjardins C.A."/>
            <person name="Gallo J.E."/>
            <person name="Holder J."/>
            <person name="Sullivan T.D."/>
            <person name="Marty A.J."/>
            <person name="Carmen J.C."/>
            <person name="Chen Z."/>
            <person name="Ding L."/>
            <person name="Gujja S."/>
            <person name="Magrini V."/>
            <person name="Misas E."/>
            <person name="Mitreva M."/>
            <person name="Priest M."/>
            <person name="Saif S."/>
            <person name="Whiston E.A."/>
            <person name="Young S."/>
            <person name="Zeng Q."/>
            <person name="Goldman W.E."/>
            <person name="Mardis E.R."/>
            <person name="Taylor J.W."/>
            <person name="McEwen J.G."/>
            <person name="Clay O.K."/>
            <person name="Klein B.S."/>
            <person name="Cuomo C.A."/>
        </authorList>
    </citation>
    <scope>NUCLEOTIDE SEQUENCE [LARGE SCALE GENOMIC DNA]</scope>
    <source>
        <strain evidence="2">UAMH 139</strain>
    </source>
</reference>
<evidence type="ECO:0000313" key="1">
    <source>
        <dbReference type="EMBL" id="KLJ08562.1"/>
    </source>
</evidence>
<protein>
    <submittedName>
        <fullName evidence="1">Uncharacterized protein</fullName>
    </submittedName>
</protein>
<dbReference type="AlphaFoldDB" id="A0A0H1BC09"/>
<comment type="caution">
    <text evidence="1">The sequence shown here is derived from an EMBL/GenBank/DDBJ whole genome shotgun (WGS) entry which is preliminary data.</text>
</comment>
<name>A0A0H1BC09_9EURO</name>
<dbReference type="Proteomes" id="UP000053573">
    <property type="component" value="Unassembled WGS sequence"/>
</dbReference>
<gene>
    <name evidence="1" type="ORF">EMPG_15990</name>
</gene>
<dbReference type="OrthoDB" id="265717at2759"/>
<dbReference type="STRING" id="2060906.A0A0H1BC09"/>
<organism evidence="1 2">
    <name type="scientific">Blastomyces silverae</name>
    <dbReference type="NCBI Taxonomy" id="2060906"/>
    <lineage>
        <taxon>Eukaryota</taxon>
        <taxon>Fungi</taxon>
        <taxon>Dikarya</taxon>
        <taxon>Ascomycota</taxon>
        <taxon>Pezizomycotina</taxon>
        <taxon>Eurotiomycetes</taxon>
        <taxon>Eurotiomycetidae</taxon>
        <taxon>Onygenales</taxon>
        <taxon>Ajellomycetaceae</taxon>
        <taxon>Blastomyces</taxon>
    </lineage>
</organism>
<sequence>MSKPDACIQDAYTLFRMLVEEGIAGSRIARVYNDALQISIAHSDQARATVFAQRAYEGRILLEGEDSPETMRLKAIVEKPSSHGLFEATKEWEQSVEAIPRDLSEADFEDWLWKRKGWRS</sequence>